<evidence type="ECO:0008006" key="4">
    <source>
        <dbReference type="Google" id="ProtNLM"/>
    </source>
</evidence>
<proteinExistence type="predicted"/>
<evidence type="ECO:0000256" key="1">
    <source>
        <dbReference type="SAM" id="Phobius"/>
    </source>
</evidence>
<evidence type="ECO:0000313" key="3">
    <source>
        <dbReference type="Proteomes" id="UP000783213"/>
    </source>
</evidence>
<keyword evidence="1" id="KW-0812">Transmembrane</keyword>
<keyword evidence="3" id="KW-1185">Reference proteome</keyword>
<reference evidence="2 3" key="1">
    <citation type="journal article" date="2020" name="Genome Biol. Evol.">
        <title>Comparative genomics of Sclerotiniaceae.</title>
        <authorList>
            <person name="Valero Jimenez C.A."/>
            <person name="Steentjes M."/>
            <person name="Scholten O.E."/>
            <person name="Van Kan J.A.L."/>
        </authorList>
    </citation>
    <scope>NUCLEOTIDE SEQUENCE [LARGE SCALE GENOMIC DNA]</scope>
    <source>
        <strain evidence="2 3">B1</strain>
    </source>
</reference>
<dbReference type="EMBL" id="RCSX01000035">
    <property type="protein sequence ID" value="KAF7917245.1"/>
    <property type="molecule type" value="Genomic_DNA"/>
</dbReference>
<keyword evidence="1" id="KW-1133">Transmembrane helix</keyword>
<accession>A0ABQ7I9M2</accession>
<dbReference type="GeneID" id="62237121"/>
<gene>
    <name evidence="2" type="ORF">EAE98_010350</name>
</gene>
<dbReference type="Proteomes" id="UP000783213">
    <property type="component" value="Unassembled WGS sequence"/>
</dbReference>
<sequence>MLFLVIDLLQSPLLRFFTYVILAFTLLFTCLFRRAGHPLNAPQRLPVSKNYPILGAVRFFTARWEFFREGMRGSRSGNCLKIKFVFVEQREDE</sequence>
<name>A0ABQ7I9M2_9HELO</name>
<comment type="caution">
    <text evidence="2">The sequence shown here is derived from an EMBL/GenBank/DDBJ whole genome shotgun (WGS) entry which is preliminary data.</text>
</comment>
<organism evidence="2 3">
    <name type="scientific">Botrytis deweyae</name>
    <dbReference type="NCBI Taxonomy" id="2478750"/>
    <lineage>
        <taxon>Eukaryota</taxon>
        <taxon>Fungi</taxon>
        <taxon>Dikarya</taxon>
        <taxon>Ascomycota</taxon>
        <taxon>Pezizomycotina</taxon>
        <taxon>Leotiomycetes</taxon>
        <taxon>Helotiales</taxon>
        <taxon>Sclerotiniaceae</taxon>
        <taxon>Botrytis</taxon>
    </lineage>
</organism>
<evidence type="ECO:0000313" key="2">
    <source>
        <dbReference type="EMBL" id="KAF7917245.1"/>
    </source>
</evidence>
<feature type="transmembrane region" description="Helical" evidence="1">
    <location>
        <begin position="12"/>
        <end position="32"/>
    </location>
</feature>
<protein>
    <recommendedName>
        <fullName evidence="4">Secreted protein</fullName>
    </recommendedName>
</protein>
<keyword evidence="1" id="KW-0472">Membrane</keyword>
<dbReference type="RefSeq" id="XP_038805763.1">
    <property type="nucleotide sequence ID" value="XM_038957971.1"/>
</dbReference>